<keyword evidence="13" id="KW-1185">Reference proteome</keyword>
<dbReference type="InterPro" id="IPR045851">
    <property type="entry name" value="AMP-bd_C_sf"/>
</dbReference>
<evidence type="ECO:0000256" key="1">
    <source>
        <dbReference type="ARBA" id="ARBA00004141"/>
    </source>
</evidence>
<feature type="transmembrane region" description="Helical" evidence="10">
    <location>
        <begin position="509"/>
        <end position="528"/>
    </location>
</feature>
<dbReference type="SUPFAM" id="SSF56801">
    <property type="entry name" value="Acetyl-CoA synthetase-like"/>
    <property type="match status" value="1"/>
</dbReference>
<comment type="similarity">
    <text evidence="2">Belongs to the ABC transporter superfamily. ABCG family. Eye pigment precursor importer (TC 3.A.1.204) subfamily.</text>
</comment>
<evidence type="ECO:0000256" key="9">
    <source>
        <dbReference type="SAM" id="MobiDB-lite"/>
    </source>
</evidence>
<feature type="transmembrane region" description="Helical" evidence="10">
    <location>
        <begin position="1197"/>
        <end position="1220"/>
    </location>
</feature>
<evidence type="ECO:0000256" key="7">
    <source>
        <dbReference type="ARBA" id="ARBA00022989"/>
    </source>
</evidence>
<evidence type="ECO:0000256" key="2">
    <source>
        <dbReference type="ARBA" id="ARBA00005814"/>
    </source>
</evidence>
<dbReference type="InterPro" id="IPR050352">
    <property type="entry name" value="ABCG_transporters"/>
</dbReference>
<dbReference type="InterPro" id="IPR003439">
    <property type="entry name" value="ABC_transporter-like_ATP-bd"/>
</dbReference>
<dbReference type="PANTHER" id="PTHR48041">
    <property type="entry name" value="ABC TRANSPORTER G FAMILY MEMBER 28"/>
    <property type="match status" value="1"/>
</dbReference>
<dbReference type="PROSITE" id="PS00211">
    <property type="entry name" value="ABC_TRANSPORTER_1"/>
    <property type="match status" value="2"/>
</dbReference>
<keyword evidence="8 10" id="KW-0472">Membrane</keyword>
<feature type="transmembrane region" description="Helical" evidence="10">
    <location>
        <begin position="653"/>
        <end position="676"/>
    </location>
</feature>
<reference evidence="12 13" key="1">
    <citation type="journal article" date="2018" name="J. Allergy Clin. Immunol.">
        <title>High-quality assembly of Dermatophagoides pteronyssinus genome and transcriptome reveals a wide range of novel allergens.</title>
        <authorList>
            <person name="Liu X.Y."/>
            <person name="Yang K.Y."/>
            <person name="Wang M.Q."/>
            <person name="Kwok J.S."/>
            <person name="Zeng X."/>
            <person name="Yang Z."/>
            <person name="Xiao X.J."/>
            <person name="Lau C.P."/>
            <person name="Li Y."/>
            <person name="Huang Z.M."/>
            <person name="Ba J.G."/>
            <person name="Yim A.K."/>
            <person name="Ouyang C.Y."/>
            <person name="Ngai S.M."/>
            <person name="Chan T.F."/>
            <person name="Leung E.L."/>
            <person name="Liu L."/>
            <person name="Liu Z.G."/>
            <person name="Tsui S.K."/>
        </authorList>
    </citation>
    <scope>NUCLEOTIDE SEQUENCE [LARGE SCALE GENOMIC DNA]</scope>
    <source>
        <strain evidence="12">Derp</strain>
    </source>
</reference>
<dbReference type="InterPro" id="IPR026750">
    <property type="entry name" value="NTAN1"/>
</dbReference>
<feature type="transmembrane region" description="Helical" evidence="10">
    <location>
        <begin position="608"/>
        <end position="633"/>
    </location>
</feature>
<feature type="transmembrane region" description="Helical" evidence="10">
    <location>
        <begin position="1364"/>
        <end position="1385"/>
    </location>
</feature>
<dbReference type="PROSITE" id="PS50893">
    <property type="entry name" value="ABC_TRANSPORTER_2"/>
    <property type="match status" value="2"/>
</dbReference>
<dbReference type="Gene3D" id="3.30.300.30">
    <property type="match status" value="1"/>
</dbReference>
<dbReference type="SMART" id="SM00382">
    <property type="entry name" value="AAA"/>
    <property type="match status" value="2"/>
</dbReference>
<evidence type="ECO:0000313" key="13">
    <source>
        <dbReference type="Proteomes" id="UP000887458"/>
    </source>
</evidence>
<evidence type="ECO:0000256" key="8">
    <source>
        <dbReference type="ARBA" id="ARBA00023136"/>
    </source>
</evidence>
<dbReference type="Pfam" id="PF13193">
    <property type="entry name" value="AMP-binding_C"/>
    <property type="match status" value="1"/>
</dbReference>
<dbReference type="SUPFAM" id="SSF52540">
    <property type="entry name" value="P-loop containing nucleoside triphosphate hydrolases"/>
    <property type="match status" value="2"/>
</dbReference>
<keyword evidence="3" id="KW-0813">Transport</keyword>
<dbReference type="InterPro" id="IPR027417">
    <property type="entry name" value="P-loop_NTPase"/>
</dbReference>
<protein>
    <recommendedName>
        <fullName evidence="11">ABC transporter domain-containing protein</fullName>
    </recommendedName>
</protein>
<dbReference type="Proteomes" id="UP000887458">
    <property type="component" value="Unassembled WGS sequence"/>
</dbReference>
<feature type="region of interest" description="Disordered" evidence="9">
    <location>
        <begin position="72"/>
        <end position="108"/>
    </location>
</feature>
<dbReference type="EMBL" id="NJHN03000047">
    <property type="protein sequence ID" value="KAH9420614.1"/>
    <property type="molecule type" value="Genomic_DNA"/>
</dbReference>
<dbReference type="InterPro" id="IPR020845">
    <property type="entry name" value="AMP-binding_CS"/>
</dbReference>
<dbReference type="Pfam" id="PF14736">
    <property type="entry name" value="N_Asn_amidohyd"/>
    <property type="match status" value="1"/>
</dbReference>
<feature type="domain" description="ABC transporter" evidence="11">
    <location>
        <begin position="170"/>
        <end position="420"/>
    </location>
</feature>
<feature type="domain" description="ABC transporter" evidence="11">
    <location>
        <begin position="868"/>
        <end position="1115"/>
    </location>
</feature>
<dbReference type="PROSITE" id="PS00455">
    <property type="entry name" value="AMP_BINDING"/>
    <property type="match status" value="1"/>
</dbReference>
<dbReference type="Pfam" id="PF01061">
    <property type="entry name" value="ABC2_membrane"/>
    <property type="match status" value="2"/>
</dbReference>
<dbReference type="Gene3D" id="3.40.50.12780">
    <property type="entry name" value="N-terminal domain of ligase-like"/>
    <property type="match status" value="1"/>
</dbReference>
<feature type="transmembrane region" description="Helical" evidence="10">
    <location>
        <begin position="1302"/>
        <end position="1323"/>
    </location>
</feature>
<dbReference type="InterPro" id="IPR003593">
    <property type="entry name" value="AAA+_ATPase"/>
</dbReference>
<dbReference type="PANTHER" id="PTHR48041:SF78">
    <property type="entry name" value="ABC TRANSPORTER EXPRESSED IN TRACHEA, ISOFORM A"/>
    <property type="match status" value="1"/>
</dbReference>
<dbReference type="InterPro" id="IPR025110">
    <property type="entry name" value="AMP-bd_C"/>
</dbReference>
<feature type="transmembrane region" description="Helical" evidence="10">
    <location>
        <begin position="688"/>
        <end position="708"/>
    </location>
</feature>
<dbReference type="InterPro" id="IPR042099">
    <property type="entry name" value="ANL_N_sf"/>
</dbReference>
<dbReference type="InterPro" id="IPR013525">
    <property type="entry name" value="ABC2_TM"/>
</dbReference>
<dbReference type="InterPro" id="IPR000873">
    <property type="entry name" value="AMP-dep_synth/lig_dom"/>
</dbReference>
<name>A0ABQ8JDD7_DERPT</name>
<proteinExistence type="inferred from homology"/>
<comment type="caution">
    <text evidence="12">The sequence shown here is derived from an EMBL/GenBank/DDBJ whole genome shotgun (WGS) entry which is preliminary data.</text>
</comment>
<keyword evidence="6" id="KW-0067">ATP-binding</keyword>
<dbReference type="Gene3D" id="3.40.50.300">
    <property type="entry name" value="P-loop containing nucleotide triphosphate hydrolases"/>
    <property type="match status" value="2"/>
</dbReference>
<accession>A0ABQ8JDD7</accession>
<dbReference type="InterPro" id="IPR017871">
    <property type="entry name" value="ABC_transporter-like_CS"/>
</dbReference>
<feature type="transmembrane region" description="Helical" evidence="10">
    <location>
        <begin position="764"/>
        <end position="783"/>
    </location>
</feature>
<evidence type="ECO:0000256" key="6">
    <source>
        <dbReference type="ARBA" id="ARBA00022840"/>
    </source>
</evidence>
<feature type="transmembrane region" description="Helical" evidence="10">
    <location>
        <begin position="1440"/>
        <end position="1465"/>
    </location>
</feature>
<evidence type="ECO:0000256" key="5">
    <source>
        <dbReference type="ARBA" id="ARBA00022741"/>
    </source>
</evidence>
<keyword evidence="5" id="KW-0547">Nucleotide-binding</keyword>
<dbReference type="Pfam" id="PF00501">
    <property type="entry name" value="AMP-binding"/>
    <property type="match status" value="1"/>
</dbReference>
<evidence type="ECO:0000256" key="4">
    <source>
        <dbReference type="ARBA" id="ARBA00022692"/>
    </source>
</evidence>
<organism evidence="12 13">
    <name type="scientific">Dermatophagoides pteronyssinus</name>
    <name type="common">European house dust mite</name>
    <dbReference type="NCBI Taxonomy" id="6956"/>
    <lineage>
        <taxon>Eukaryota</taxon>
        <taxon>Metazoa</taxon>
        <taxon>Ecdysozoa</taxon>
        <taxon>Arthropoda</taxon>
        <taxon>Chelicerata</taxon>
        <taxon>Arachnida</taxon>
        <taxon>Acari</taxon>
        <taxon>Acariformes</taxon>
        <taxon>Sarcoptiformes</taxon>
        <taxon>Astigmata</taxon>
        <taxon>Psoroptidia</taxon>
        <taxon>Analgoidea</taxon>
        <taxon>Pyroglyphidae</taxon>
        <taxon>Dermatophagoidinae</taxon>
        <taxon>Dermatophagoides</taxon>
    </lineage>
</organism>
<feature type="transmembrane region" description="Helical" evidence="10">
    <location>
        <begin position="1335"/>
        <end position="1357"/>
    </location>
</feature>
<evidence type="ECO:0000259" key="11">
    <source>
        <dbReference type="PROSITE" id="PS50893"/>
    </source>
</evidence>
<comment type="subcellular location">
    <subcellularLocation>
        <location evidence="1">Membrane</location>
        <topology evidence="1">Multi-pass membrane protein</topology>
    </subcellularLocation>
</comment>
<feature type="transmembrane region" description="Helical" evidence="10">
    <location>
        <begin position="565"/>
        <end position="587"/>
    </location>
</feature>
<keyword evidence="7 10" id="KW-1133">Transmembrane helix</keyword>
<sequence length="2423" mass="278402">MPTSLPLRFATNGKFVASGSATVYNHHHHNDNNNVDNHHRHRHHLNNHNCVDVDSETNETIMMIATKTLSSSSTTSCASSTSSASSASSSSSSSSSAPSTTSSSSTFSIASPLQSTTTLTLSSTINSSSCSLSSTSATSSSSSTTINDAITRGEVKRPIAGQIVNSEISLAWRNIRYEVSPHWPWWPTSQQQRTKVILRRLNGHVRYQTMTGFMGPSGAGKTTLLNCLNGNIQRLCSGSEIYVNRVERKIPVCGFIEQHVHETIIGRLTVREILRFAFRFKNSDCSNSQTMDQHIDMTIAELMLDYRCLERHFEQCSGGEQKRIAVAQELMCIDRKPQFLFIDEPTTGLDSQAALEVMRCLRQLTAVHRITVLVSIHLPNDEILRMFDQLYILAKGGVAIYAGAPENLGPNLRLQLGIEVEGSRPPVEEYLKLACHGIDDSRVSRLADQTLIEEHQYLLANQQQLRFLTNGSGMPRRLKSFTIRDFFLQLYRIFYIVFVVDFRILSYQLMVYACFLLTIATVFDHRMVRPSMCYPLDDQDNSTSSSSSTTCQQQLDDEAFTDSYIAYQAFCNLFFGVIMLGVGAILFTPMLKMFRHEHRNRWYSMSSFYWPFLLVRLVEVTMFSLFITILIYFPTEHHQIDGYRINWYRFWHFAFFIWLSCVYMQTFGQLLSLIFLDQLEISIVMAQLWFIQLSLVNGYLINLAHMNIPILMFVSDILATKPISNGLMFSFYGIDRCQPETEMSIMMMKFNIDESRVYTQLTQVFINMIIIRLLTFILMCFRFSFGNRKWSLMDCFCCLIDSNHSNNKLTINTGLSQIEPIPIDYGKNRNRFTINDHKIIKLSEISRIKHGKERQFEQFSRNKIIVGWRSLNLFASSSIKEIRPVRPESRLILRNLHGQFRFGTLNALMGTSGAGKTSLLRVLNGRCKTELSEETHIYLSRFTPIRICFITQDVSGHLLPGLTAKQSLVYASRLKNSGEECEGQVVEHEKIAKTLLDELDISDTEDTLVQDCSGGERKRLALALELTALRMPNLICIDEPTSGLDSNSAYIVVACLRRLVLRHNLTIVASIHQPNTEILMMFDQCYVLASGGVSIYSGPPNQISQQLEKIPEINVDVDKSKFPIEQLIKYSSYAYNDSVVQKLVKLNEQQMLSSSDSQDLTEQTQLVIDGIQLNRPQFSLRSVSILCQRYMVYVKGYLWLSLMIYIGIYLFYGLILRVFFSDKIAYTSGCIDMEDDFNSTCNRNQERIDREMDLASNYRYNFYLNSIFLFIVVLQTSLNFSKESIYFFNEHRNGWYSTGAYYVMKSLYDITPMIPVVFIYIWIVNIYEPIRPGIYWWLVLLVLISVIAIQGMGHLFALLTNGQFTILTITNIGVFLFLVILSNFFNPIGRMHYVYQLISNLSICRFLNEATILLQYGFGRCGPKEIQATLYVMMLHHDDHFYHCLQMLLFNLLFYRVLSLAVLIVKSNPMENRRQRAEKIRKYQEHMRPLNSIIPGLTISDQQFFNLDFVGDFNEFKTTDQFYERYPCISILPSSFVSSFQNVELYDVRKSRVLHVMQHEYAIVNAKNSNIDTIITDDMTTCVAVILRSHHTSAICLCHVDRIDHNVDTQKFKKICEQMCGKKHHSTYHPTSTIDYRNQEIAFDLFIIGGYKDERNISDRLVIDILTMFNRIRPYLFHIRLIHVGTQNTLWQQKYPVPKLTGVAVTVSNCLIRNALLARPLPIDSPMDRLPIPLYSIRRISISFNSSSEYISIYNLQEEKLQIPVLHIKRCYFSPSAKKYFEETLKFNDQEILNHFSTSPMVEPEHFVPEMRQIFQTLYNHLCRFGYDSNDQFVQQYFPQKRPRLFSIEPNDDCQQICIMFEKENYIVKSSDKSIQLSMINNSVGQFISKQLLCQQQQTIAVIDVTCNNNKNGNHQITYEDLDKRIRQQATKFLTIGLEKNDLVVMFADNSFEYLISMLALIYLGITFSPLKPASGCFELVQQINDSQATALWIDKERLTIFEKALREQSSSSSSIKLKFLLIADNVDETFLENNIKQYSIQTIINMKKLAFDQDIKMLERIPYFDTQPDDHLMIIYTSGSTGLPKGAIHTQTSVLASTFIFRSNQSGIRYLMWYPFGHVSGIFATLKTLCWGQTLILEKSCQLNKMLKTVEQYQATQLPIAPSHAMDLAIQDYHRQFNLQSLKVISYAGAKISADIIDQIRNKYQVRISELYGSTEMMGSVMQPFDQIVPQGSVGVPQSNNEMKIIDIETKENLPAFQQGEICFRGPARFAGYLRNPKATNETIDSNGWYHTGDIGYYDNDGHLYVVDRIKALIKFRHWTISPAEIELFLQQHSAIDSVCVVGVKHSIDGQLIRAYVQPKKGIEISEKELIQYTKTNLGFHKQLRGGVQFVDQIKRTAIGKIDRQYYNRLNEGQILDDPLFD</sequence>
<gene>
    <name evidence="12" type="ORF">DERP_001042</name>
</gene>
<keyword evidence="4 10" id="KW-0812">Transmembrane</keyword>
<feature type="transmembrane region" description="Helical" evidence="10">
    <location>
        <begin position="1262"/>
        <end position="1281"/>
    </location>
</feature>
<evidence type="ECO:0000256" key="3">
    <source>
        <dbReference type="ARBA" id="ARBA00022448"/>
    </source>
</evidence>
<reference evidence="12 13" key="2">
    <citation type="journal article" date="2022" name="Mol. Biol. Evol.">
        <title>Comparative Genomics Reveals Insights into the Divergent Evolution of Astigmatic Mites and Household Pest Adaptations.</title>
        <authorList>
            <person name="Xiong Q."/>
            <person name="Wan A.T."/>
            <person name="Liu X."/>
            <person name="Fung C.S."/>
            <person name="Xiao X."/>
            <person name="Malainual N."/>
            <person name="Hou J."/>
            <person name="Wang L."/>
            <person name="Wang M."/>
            <person name="Yang K.Y."/>
            <person name="Cui Y."/>
            <person name="Leung E.L."/>
            <person name="Nong W."/>
            <person name="Shin S.K."/>
            <person name="Au S.W."/>
            <person name="Jeong K.Y."/>
            <person name="Chew F.T."/>
            <person name="Hui J.H."/>
            <person name="Leung T.F."/>
            <person name="Tungtrongchitr A."/>
            <person name="Zhong N."/>
            <person name="Liu Z."/>
            <person name="Tsui S.K."/>
        </authorList>
    </citation>
    <scope>NUCLEOTIDE SEQUENCE [LARGE SCALE GENOMIC DNA]</scope>
    <source>
        <strain evidence="12">Derp</strain>
    </source>
</reference>
<dbReference type="Pfam" id="PF00005">
    <property type="entry name" value="ABC_tran"/>
    <property type="match status" value="2"/>
</dbReference>
<evidence type="ECO:0000256" key="10">
    <source>
        <dbReference type="SAM" id="Phobius"/>
    </source>
</evidence>
<evidence type="ECO:0000313" key="12">
    <source>
        <dbReference type="EMBL" id="KAH9420614.1"/>
    </source>
</evidence>